<reference evidence="1" key="1">
    <citation type="submission" date="2023-10" db="EMBL/GenBank/DDBJ databases">
        <authorList>
            <person name="Rodriguez Cubillos JULIANA M."/>
            <person name="De Vega J."/>
        </authorList>
    </citation>
    <scope>NUCLEOTIDE SEQUENCE</scope>
</reference>
<dbReference type="EMBL" id="CASHSV030000002">
    <property type="protein sequence ID" value="CAJ2633659.1"/>
    <property type="molecule type" value="Genomic_DNA"/>
</dbReference>
<name>A0ACB0IMN4_TRIPR</name>
<dbReference type="Proteomes" id="UP001177021">
    <property type="component" value="Unassembled WGS sequence"/>
</dbReference>
<keyword evidence="2" id="KW-1185">Reference proteome</keyword>
<evidence type="ECO:0000313" key="1">
    <source>
        <dbReference type="EMBL" id="CAJ2633659.1"/>
    </source>
</evidence>
<organism evidence="1 2">
    <name type="scientific">Trifolium pratense</name>
    <name type="common">Red clover</name>
    <dbReference type="NCBI Taxonomy" id="57577"/>
    <lineage>
        <taxon>Eukaryota</taxon>
        <taxon>Viridiplantae</taxon>
        <taxon>Streptophyta</taxon>
        <taxon>Embryophyta</taxon>
        <taxon>Tracheophyta</taxon>
        <taxon>Spermatophyta</taxon>
        <taxon>Magnoliopsida</taxon>
        <taxon>eudicotyledons</taxon>
        <taxon>Gunneridae</taxon>
        <taxon>Pentapetalae</taxon>
        <taxon>rosids</taxon>
        <taxon>fabids</taxon>
        <taxon>Fabales</taxon>
        <taxon>Fabaceae</taxon>
        <taxon>Papilionoideae</taxon>
        <taxon>50 kb inversion clade</taxon>
        <taxon>NPAAA clade</taxon>
        <taxon>Hologalegina</taxon>
        <taxon>IRL clade</taxon>
        <taxon>Trifolieae</taxon>
        <taxon>Trifolium</taxon>
    </lineage>
</organism>
<proteinExistence type="predicted"/>
<protein>
    <submittedName>
        <fullName evidence="1">Uncharacterized protein</fullName>
    </submittedName>
</protein>
<gene>
    <name evidence="1" type="ORF">MILVUS5_LOCUS4717</name>
</gene>
<comment type="caution">
    <text evidence="1">The sequence shown here is derived from an EMBL/GenBank/DDBJ whole genome shotgun (WGS) entry which is preliminary data.</text>
</comment>
<sequence>MKIQWLVLILVELLVLILVILRNHAPLSAPSGGFNLIQDFNDQHVTDMANFAVSEFNKQTGATLKFEKVIKGESQVVAGRNYHLIISTSNSLHSIYNIVVYDRPWDHFRNLTSFIPVIDDDYVFYYTLNQPSLID</sequence>
<accession>A0ACB0IMN4</accession>
<evidence type="ECO:0000313" key="2">
    <source>
        <dbReference type="Proteomes" id="UP001177021"/>
    </source>
</evidence>